<dbReference type="Pfam" id="PF00356">
    <property type="entry name" value="LacI"/>
    <property type="match status" value="1"/>
</dbReference>
<dbReference type="SUPFAM" id="SSF53822">
    <property type="entry name" value="Periplasmic binding protein-like I"/>
    <property type="match status" value="1"/>
</dbReference>
<dbReference type="InterPro" id="IPR010982">
    <property type="entry name" value="Lambda_DNA-bd_dom_sf"/>
</dbReference>
<evidence type="ECO:0000313" key="7">
    <source>
        <dbReference type="Proteomes" id="UP001223144"/>
    </source>
</evidence>
<dbReference type="CDD" id="cd06267">
    <property type="entry name" value="PBP1_LacI_sugar_binding-like"/>
    <property type="match status" value="1"/>
</dbReference>
<dbReference type="PROSITE" id="PS50932">
    <property type="entry name" value="HTH_LACI_2"/>
    <property type="match status" value="1"/>
</dbReference>
<dbReference type="EMBL" id="JARWBG010000114">
    <property type="protein sequence ID" value="MDH2394123.1"/>
    <property type="molecule type" value="Genomic_DNA"/>
</dbReference>
<dbReference type="Gene3D" id="1.10.260.40">
    <property type="entry name" value="lambda repressor-like DNA-binding domains"/>
    <property type="match status" value="1"/>
</dbReference>
<keyword evidence="2 6" id="KW-0238">DNA-binding</keyword>
<feature type="domain" description="HTH cro/C1-type" evidence="5">
    <location>
        <begin position="1"/>
        <end position="43"/>
    </location>
</feature>
<organism evidence="6 7">
    <name type="scientific">Streptomyces chengmaiensis</name>
    <dbReference type="NCBI Taxonomy" id="3040919"/>
    <lineage>
        <taxon>Bacteria</taxon>
        <taxon>Bacillati</taxon>
        <taxon>Actinomycetota</taxon>
        <taxon>Actinomycetes</taxon>
        <taxon>Kitasatosporales</taxon>
        <taxon>Streptomycetaceae</taxon>
        <taxon>Streptomyces</taxon>
    </lineage>
</organism>
<dbReference type="PANTHER" id="PTHR30146:SF109">
    <property type="entry name" value="HTH-TYPE TRANSCRIPTIONAL REGULATOR GALS"/>
    <property type="match status" value="1"/>
</dbReference>
<dbReference type="Gene3D" id="3.40.50.2300">
    <property type="match status" value="2"/>
</dbReference>
<accession>A0ABT6HZH8</accession>
<evidence type="ECO:0000256" key="2">
    <source>
        <dbReference type="ARBA" id="ARBA00023125"/>
    </source>
</evidence>
<dbReference type="RefSeq" id="WP_279933544.1">
    <property type="nucleotide sequence ID" value="NZ_JARWBG010000114.1"/>
</dbReference>
<protein>
    <submittedName>
        <fullName evidence="6">LacI family DNA-binding transcriptional regulator</fullName>
    </submittedName>
</protein>
<evidence type="ECO:0000313" key="6">
    <source>
        <dbReference type="EMBL" id="MDH2394123.1"/>
    </source>
</evidence>
<dbReference type="SMART" id="SM00354">
    <property type="entry name" value="HTH_LACI"/>
    <property type="match status" value="1"/>
</dbReference>
<evidence type="ECO:0000259" key="4">
    <source>
        <dbReference type="PROSITE" id="PS50932"/>
    </source>
</evidence>
<dbReference type="PANTHER" id="PTHR30146">
    <property type="entry name" value="LACI-RELATED TRANSCRIPTIONAL REPRESSOR"/>
    <property type="match status" value="1"/>
</dbReference>
<keyword evidence="1" id="KW-0805">Transcription regulation</keyword>
<evidence type="ECO:0000259" key="5">
    <source>
        <dbReference type="PROSITE" id="PS50943"/>
    </source>
</evidence>
<comment type="caution">
    <text evidence="6">The sequence shown here is derived from an EMBL/GenBank/DDBJ whole genome shotgun (WGS) entry which is preliminary data.</text>
</comment>
<name>A0ABT6HZH8_9ACTN</name>
<evidence type="ECO:0000256" key="3">
    <source>
        <dbReference type="ARBA" id="ARBA00023163"/>
    </source>
</evidence>
<keyword evidence="7" id="KW-1185">Reference proteome</keyword>
<evidence type="ECO:0000256" key="1">
    <source>
        <dbReference type="ARBA" id="ARBA00023015"/>
    </source>
</evidence>
<feature type="domain" description="HTH lacI-type" evidence="4">
    <location>
        <begin position="1"/>
        <end position="53"/>
    </location>
</feature>
<reference evidence="6 7" key="1">
    <citation type="submission" date="2023-04" db="EMBL/GenBank/DDBJ databases">
        <title>Streptomyces chengmaiensis sp. nov. isolated from the stem of mangrove plant in Hainan.</title>
        <authorList>
            <person name="Huang X."/>
            <person name="Zhou S."/>
            <person name="Chu X."/>
            <person name="Xie Y."/>
            <person name="Lin Y."/>
        </authorList>
    </citation>
    <scope>NUCLEOTIDE SEQUENCE [LARGE SCALE GENOMIC DNA]</scope>
    <source>
        <strain evidence="6 7">HNM0663</strain>
    </source>
</reference>
<keyword evidence="3" id="KW-0804">Transcription</keyword>
<dbReference type="SUPFAM" id="SSF47413">
    <property type="entry name" value="lambda repressor-like DNA-binding domains"/>
    <property type="match status" value="1"/>
</dbReference>
<gene>
    <name evidence="6" type="ORF">QCN29_36435</name>
</gene>
<dbReference type="InterPro" id="IPR046335">
    <property type="entry name" value="LacI/GalR-like_sensor"/>
</dbReference>
<proteinExistence type="predicted"/>
<dbReference type="InterPro" id="IPR001387">
    <property type="entry name" value="Cro/C1-type_HTH"/>
</dbReference>
<dbReference type="InterPro" id="IPR000843">
    <property type="entry name" value="HTH_LacI"/>
</dbReference>
<dbReference type="InterPro" id="IPR028082">
    <property type="entry name" value="Peripla_BP_I"/>
</dbReference>
<sequence>MQDVAKRAGVTKQTVSNVLSGRVPVRPITAARVREAIAELGYVPNLVARSLATGSSRTVGMFVPTVSTAFYAGLVERVEDVLEEHGYRLLLCTTRRDGERARRHLAGLTSRSVDALLIAGDEGLTDHLSLLSRTRFPVVLCAWETRAPARFPVVTIDYEHGGYLAGRHLRSLGHEQVTVLASPAHGPRVSGFRRAFAEDGLDVPDSAVYLAPEPSFRGGMSAAEEAMRAHPSSTALFATHDVLASGALEAARGMRRSVPGDLSVVAHDDTPDGVLAPPALTSVALPSREMAREAIRLLLREIEGAQPADPQRRLLLPRLIARDSTSSLA</sequence>
<dbReference type="CDD" id="cd01392">
    <property type="entry name" value="HTH_LacI"/>
    <property type="match status" value="1"/>
</dbReference>
<dbReference type="Proteomes" id="UP001223144">
    <property type="component" value="Unassembled WGS sequence"/>
</dbReference>
<dbReference type="GO" id="GO:0003677">
    <property type="term" value="F:DNA binding"/>
    <property type="evidence" value="ECO:0007669"/>
    <property type="project" value="UniProtKB-KW"/>
</dbReference>
<dbReference type="PROSITE" id="PS50943">
    <property type="entry name" value="HTH_CROC1"/>
    <property type="match status" value="1"/>
</dbReference>
<dbReference type="Pfam" id="PF13377">
    <property type="entry name" value="Peripla_BP_3"/>
    <property type="match status" value="1"/>
</dbReference>